<dbReference type="EMBL" id="FNEC01000056">
    <property type="protein sequence ID" value="SDK89204.1"/>
    <property type="molecule type" value="Genomic_DNA"/>
</dbReference>
<dbReference type="InterPro" id="IPR016123">
    <property type="entry name" value="Mog1/PsbP_a/b/a-sand"/>
</dbReference>
<evidence type="ECO:0000313" key="3">
    <source>
        <dbReference type="Proteomes" id="UP000198309"/>
    </source>
</evidence>
<accession>A0A239N357</accession>
<protein>
    <recommendedName>
        <fullName evidence="5">DUF1795 domain-containing protein</fullName>
    </recommendedName>
</protein>
<name>A0A239N357_9PSED</name>
<dbReference type="Proteomes" id="UP000199693">
    <property type="component" value="Unassembled WGS sequence"/>
</dbReference>
<dbReference type="Pfam" id="PF08786">
    <property type="entry name" value="DcrB"/>
    <property type="match status" value="1"/>
</dbReference>
<reference evidence="2 3" key="2">
    <citation type="submission" date="2017-06" db="EMBL/GenBank/DDBJ databases">
        <authorList>
            <person name="Varghese N."/>
            <person name="Submissions S."/>
        </authorList>
    </citation>
    <scope>NUCLEOTIDE SEQUENCE [LARGE SCALE GENOMIC DNA]</scope>
    <source>
        <strain evidence="2 3">RLD-1</strain>
    </source>
</reference>
<dbReference type="InterPro" id="IPR014894">
    <property type="entry name" value="DcrB/EagT6"/>
</dbReference>
<evidence type="ECO:0000313" key="4">
    <source>
        <dbReference type="Proteomes" id="UP000199693"/>
    </source>
</evidence>
<dbReference type="AlphaFoldDB" id="A0A239N357"/>
<evidence type="ECO:0008006" key="5">
    <source>
        <dbReference type="Google" id="ProtNLM"/>
    </source>
</evidence>
<gene>
    <name evidence="1" type="ORF">SAMN05216189_105626</name>
    <name evidence="2" type="ORF">SAMN06295949_13617</name>
</gene>
<evidence type="ECO:0000313" key="2">
    <source>
        <dbReference type="EMBL" id="SNT49386.1"/>
    </source>
</evidence>
<sequence>MDYQLQEGQITLPEGYQDRSVNMFVLGNSVPAPLSITVSRDNLLPGETLKPYVERQVKLIGAKLRGYTLLGKKPASLGEPALEGIQVDAYYLNDGRPLYQRQAAFEIEPGRALVFSTTSQGDFSASQSQAWLDLLASFRLRQAPTLPEDAAGDTE</sequence>
<dbReference type="Proteomes" id="UP000198309">
    <property type="component" value="Unassembled WGS sequence"/>
</dbReference>
<dbReference type="Gene3D" id="3.40.1000.10">
    <property type="entry name" value="Mog1/PsbP, alpha/beta/alpha sandwich"/>
    <property type="match status" value="1"/>
</dbReference>
<dbReference type="EMBL" id="FZPC01000036">
    <property type="protein sequence ID" value="SNT49386.1"/>
    <property type="molecule type" value="Genomic_DNA"/>
</dbReference>
<dbReference type="SUPFAM" id="SSF55724">
    <property type="entry name" value="Mog1p/PsbP-like"/>
    <property type="match status" value="1"/>
</dbReference>
<proteinExistence type="predicted"/>
<keyword evidence="3" id="KW-1185">Reference proteome</keyword>
<organism evidence="1 4">
    <name type="scientific">Pseudomonas delhiensis</name>
    <dbReference type="NCBI Taxonomy" id="366289"/>
    <lineage>
        <taxon>Bacteria</taxon>
        <taxon>Pseudomonadati</taxon>
        <taxon>Pseudomonadota</taxon>
        <taxon>Gammaproteobacteria</taxon>
        <taxon>Pseudomonadales</taxon>
        <taxon>Pseudomonadaceae</taxon>
        <taxon>Pseudomonas</taxon>
    </lineage>
</organism>
<reference evidence="1 4" key="1">
    <citation type="submission" date="2016-10" db="EMBL/GenBank/DDBJ databases">
        <authorList>
            <person name="de Groot N.N."/>
        </authorList>
    </citation>
    <scope>NUCLEOTIDE SEQUENCE [LARGE SCALE GENOMIC DNA]</scope>
    <source>
        <strain evidence="1 4">CCM 7361</strain>
    </source>
</reference>
<dbReference type="RefSeq" id="WP_089394248.1">
    <property type="nucleotide sequence ID" value="NZ_FNEC01000056.1"/>
</dbReference>
<evidence type="ECO:0000313" key="1">
    <source>
        <dbReference type="EMBL" id="SDK89204.1"/>
    </source>
</evidence>